<evidence type="ECO:0000256" key="2">
    <source>
        <dbReference type="ARBA" id="ARBA00022692"/>
    </source>
</evidence>
<keyword evidence="4 6" id="KW-0472">Membrane</keyword>
<dbReference type="GO" id="GO:0043190">
    <property type="term" value="C:ATP-binding cassette (ABC) transporter complex"/>
    <property type="evidence" value="ECO:0007669"/>
    <property type="project" value="InterPro"/>
</dbReference>
<dbReference type="PIRSF" id="PIRSF006648">
    <property type="entry name" value="DrrB"/>
    <property type="match status" value="1"/>
</dbReference>
<feature type="transmembrane region" description="Helical" evidence="6">
    <location>
        <begin position="226"/>
        <end position="244"/>
    </location>
</feature>
<proteinExistence type="inferred from homology"/>
<keyword evidence="5" id="KW-0046">Antibiotic resistance</keyword>
<dbReference type="EMBL" id="JAERTX010000010">
    <property type="protein sequence ID" value="MBM9460799.1"/>
    <property type="molecule type" value="Genomic_DNA"/>
</dbReference>
<evidence type="ECO:0000259" key="7">
    <source>
        <dbReference type="PROSITE" id="PS51012"/>
    </source>
</evidence>
<dbReference type="InterPro" id="IPR052902">
    <property type="entry name" value="ABC-2_transporter"/>
</dbReference>
<feature type="transmembrane region" description="Helical" evidence="6">
    <location>
        <begin position="168"/>
        <end position="189"/>
    </location>
</feature>
<name>A0A938Y7T7_9ACTN</name>
<dbReference type="PANTHER" id="PTHR43027:SF2">
    <property type="entry name" value="TRANSPORT PERMEASE PROTEIN"/>
    <property type="match status" value="1"/>
</dbReference>
<comment type="caution">
    <text evidence="8">The sequence shown here is derived from an EMBL/GenBank/DDBJ whole genome shotgun (WGS) entry which is preliminary data.</text>
</comment>
<dbReference type="InterPro" id="IPR047817">
    <property type="entry name" value="ABC2_TM_bact-type"/>
</dbReference>
<dbReference type="InterPro" id="IPR000412">
    <property type="entry name" value="ABC_2_transport"/>
</dbReference>
<protein>
    <recommendedName>
        <fullName evidence="6">Transport permease protein</fullName>
    </recommendedName>
</protein>
<dbReference type="Proteomes" id="UP000663791">
    <property type="component" value="Unassembled WGS sequence"/>
</dbReference>
<keyword evidence="6" id="KW-1003">Cell membrane</keyword>
<dbReference type="Pfam" id="PF01061">
    <property type="entry name" value="ABC2_membrane"/>
    <property type="match status" value="1"/>
</dbReference>
<dbReference type="InterPro" id="IPR013525">
    <property type="entry name" value="ABC2_TM"/>
</dbReference>
<dbReference type="AlphaFoldDB" id="A0A938Y7T7"/>
<evidence type="ECO:0000256" key="1">
    <source>
        <dbReference type="ARBA" id="ARBA00004141"/>
    </source>
</evidence>
<dbReference type="GO" id="GO:0046677">
    <property type="term" value="P:response to antibiotic"/>
    <property type="evidence" value="ECO:0007669"/>
    <property type="project" value="UniProtKB-KW"/>
</dbReference>
<keyword evidence="6" id="KW-0813">Transport</keyword>
<evidence type="ECO:0000256" key="5">
    <source>
        <dbReference type="ARBA" id="ARBA00023251"/>
    </source>
</evidence>
<dbReference type="PRINTS" id="PR00164">
    <property type="entry name" value="ABC2TRNSPORT"/>
</dbReference>
<evidence type="ECO:0000313" key="8">
    <source>
        <dbReference type="EMBL" id="MBM9460799.1"/>
    </source>
</evidence>
<keyword evidence="2 6" id="KW-0812">Transmembrane</keyword>
<gene>
    <name evidence="8" type="ORF">JK386_12890</name>
</gene>
<sequence length="247" mass="26110">MPTRATAVLRTEVRLFAREPASLFWILVFPTALLCVIGAIPDFREPDPALGGLRTIDLYLPTVILLSMIMASLMAMPPVVFAYRESGVLRRLATTPVGPAAVLGAQVLVHAVAVLVSSVMALVVGWAVFDIELPGSLLGYALAYLLVLLASFSLGAVVTALSPNGRVGTAVGTILFFPAMFTAGVYLPVRAMPDALREGLGYTPLTAAAEAMTETLEGGFPGGQQLLVVAVWAALLSLVAVRTFRWE</sequence>
<evidence type="ECO:0000256" key="4">
    <source>
        <dbReference type="ARBA" id="ARBA00023136"/>
    </source>
</evidence>
<feature type="transmembrane region" description="Helical" evidence="6">
    <location>
        <begin position="141"/>
        <end position="161"/>
    </location>
</feature>
<dbReference type="PROSITE" id="PS51012">
    <property type="entry name" value="ABC_TM2"/>
    <property type="match status" value="1"/>
</dbReference>
<evidence type="ECO:0000313" key="9">
    <source>
        <dbReference type="Proteomes" id="UP000663791"/>
    </source>
</evidence>
<keyword evidence="9" id="KW-1185">Reference proteome</keyword>
<evidence type="ECO:0000256" key="3">
    <source>
        <dbReference type="ARBA" id="ARBA00022989"/>
    </source>
</evidence>
<evidence type="ECO:0000256" key="6">
    <source>
        <dbReference type="RuleBase" id="RU361157"/>
    </source>
</evidence>
<accession>A0A938Y7T7</accession>
<reference evidence="8" key="1">
    <citation type="submission" date="2021-01" db="EMBL/GenBank/DDBJ databases">
        <title>Novel species in genus Nocardioides.</title>
        <authorList>
            <person name="Zhang G."/>
        </authorList>
    </citation>
    <scope>NUCLEOTIDE SEQUENCE</scope>
    <source>
        <strain evidence="8">Zg-536</strain>
    </source>
</reference>
<feature type="transmembrane region" description="Helical" evidence="6">
    <location>
        <begin position="103"/>
        <end position="129"/>
    </location>
</feature>
<dbReference type="GO" id="GO:0140359">
    <property type="term" value="F:ABC-type transporter activity"/>
    <property type="evidence" value="ECO:0007669"/>
    <property type="project" value="InterPro"/>
</dbReference>
<dbReference type="PANTHER" id="PTHR43027">
    <property type="entry name" value="DOXORUBICIN RESISTANCE ABC TRANSPORTER PERMEASE PROTEIN DRRC-RELATED"/>
    <property type="match status" value="1"/>
</dbReference>
<keyword evidence="3 6" id="KW-1133">Transmembrane helix</keyword>
<feature type="domain" description="ABC transmembrane type-2" evidence="7">
    <location>
        <begin position="21"/>
        <end position="247"/>
    </location>
</feature>
<comment type="similarity">
    <text evidence="6">Belongs to the ABC-2 integral membrane protein family.</text>
</comment>
<comment type="subcellular location">
    <subcellularLocation>
        <location evidence="6">Cell membrane</location>
        <topology evidence="6">Multi-pass membrane protein</topology>
    </subcellularLocation>
    <subcellularLocation>
        <location evidence="1">Membrane</location>
        <topology evidence="1">Multi-pass membrane protein</topology>
    </subcellularLocation>
</comment>
<feature type="transmembrane region" description="Helical" evidence="6">
    <location>
        <begin position="21"/>
        <end position="40"/>
    </location>
</feature>
<feature type="transmembrane region" description="Helical" evidence="6">
    <location>
        <begin position="60"/>
        <end position="83"/>
    </location>
</feature>
<organism evidence="8 9">
    <name type="scientific">Nocardioides faecalis</name>
    <dbReference type="NCBI Taxonomy" id="2803858"/>
    <lineage>
        <taxon>Bacteria</taxon>
        <taxon>Bacillati</taxon>
        <taxon>Actinomycetota</taxon>
        <taxon>Actinomycetes</taxon>
        <taxon>Propionibacteriales</taxon>
        <taxon>Nocardioidaceae</taxon>
        <taxon>Nocardioides</taxon>
    </lineage>
</organism>